<dbReference type="AlphaFoldDB" id="A0A9Y2JXR2"/>
<proteinExistence type="predicted"/>
<evidence type="ECO:0000313" key="2">
    <source>
        <dbReference type="Proteomes" id="UP001239397"/>
    </source>
</evidence>
<organism evidence="1 2">
    <name type="scientific">Amycolatopsis mongoliensis</name>
    <dbReference type="NCBI Taxonomy" id="715475"/>
    <lineage>
        <taxon>Bacteria</taxon>
        <taxon>Bacillati</taxon>
        <taxon>Actinomycetota</taxon>
        <taxon>Actinomycetes</taxon>
        <taxon>Pseudonocardiales</taxon>
        <taxon>Pseudonocardiaceae</taxon>
        <taxon>Amycolatopsis</taxon>
    </lineage>
</organism>
<dbReference type="EMBL" id="CP127295">
    <property type="protein sequence ID" value="WIY05571.1"/>
    <property type="molecule type" value="Genomic_DNA"/>
</dbReference>
<name>A0A9Y2JXR2_9PSEU</name>
<gene>
    <name evidence="1" type="ORF">QRX60_17600</name>
</gene>
<reference evidence="1 2" key="1">
    <citation type="submission" date="2023-06" db="EMBL/GenBank/DDBJ databases">
        <authorList>
            <person name="Oyuntsetseg B."/>
            <person name="Kim S.B."/>
        </authorList>
    </citation>
    <scope>NUCLEOTIDE SEQUENCE [LARGE SCALE GENOMIC DNA]</scope>
    <source>
        <strain evidence="1 2">4-36</strain>
    </source>
</reference>
<evidence type="ECO:0000313" key="1">
    <source>
        <dbReference type="EMBL" id="WIY05571.1"/>
    </source>
</evidence>
<keyword evidence="2" id="KW-1185">Reference proteome</keyword>
<accession>A0A9Y2JXR2</accession>
<dbReference type="KEGG" id="amog:QRX60_17600"/>
<dbReference type="Proteomes" id="UP001239397">
    <property type="component" value="Chromosome"/>
</dbReference>
<protein>
    <submittedName>
        <fullName evidence="1">Uncharacterized protein</fullName>
    </submittedName>
</protein>
<dbReference type="RefSeq" id="WP_286001859.1">
    <property type="nucleotide sequence ID" value="NZ_CP127295.1"/>
</dbReference>
<sequence>MTDPTHPATLATYLDDPALPLVIDPADVGADAETVIGELLTRDPTDAAIVVRGAALLSAADAGTAAECLATSMTWLYG</sequence>